<evidence type="ECO:0000313" key="2">
    <source>
        <dbReference type="Proteomes" id="UP000789405"/>
    </source>
</evidence>
<dbReference type="AlphaFoldDB" id="A0A9N9HVH1"/>
<keyword evidence="2" id="KW-1185">Reference proteome</keyword>
<feature type="non-terminal residue" evidence="1">
    <location>
        <position position="1"/>
    </location>
</feature>
<proteinExistence type="predicted"/>
<gene>
    <name evidence="1" type="ORF">DERYTH_LOCUS13404</name>
</gene>
<comment type="caution">
    <text evidence="1">The sequence shown here is derived from an EMBL/GenBank/DDBJ whole genome shotgun (WGS) entry which is preliminary data.</text>
</comment>
<accession>A0A9N9HVH1</accession>
<reference evidence="1" key="1">
    <citation type="submission" date="2021-06" db="EMBL/GenBank/DDBJ databases">
        <authorList>
            <person name="Kallberg Y."/>
            <person name="Tangrot J."/>
            <person name="Rosling A."/>
        </authorList>
    </citation>
    <scope>NUCLEOTIDE SEQUENCE</scope>
    <source>
        <strain evidence="1">MA453B</strain>
    </source>
</reference>
<dbReference type="OrthoDB" id="2480830at2759"/>
<evidence type="ECO:0000313" key="1">
    <source>
        <dbReference type="EMBL" id="CAG8708089.1"/>
    </source>
</evidence>
<dbReference type="EMBL" id="CAJVPY010009381">
    <property type="protein sequence ID" value="CAG8708089.1"/>
    <property type="molecule type" value="Genomic_DNA"/>
</dbReference>
<sequence>EYRLLLSNYSLTCDLEEKYLATLSHLTLVEKYGIPVRETKNAIETQLVIQSNLKKNIKK</sequence>
<protein>
    <submittedName>
        <fullName evidence="1">18326_t:CDS:1</fullName>
    </submittedName>
</protein>
<dbReference type="Proteomes" id="UP000789405">
    <property type="component" value="Unassembled WGS sequence"/>
</dbReference>
<name>A0A9N9HVH1_9GLOM</name>
<organism evidence="1 2">
    <name type="scientific">Dentiscutata erythropus</name>
    <dbReference type="NCBI Taxonomy" id="1348616"/>
    <lineage>
        <taxon>Eukaryota</taxon>
        <taxon>Fungi</taxon>
        <taxon>Fungi incertae sedis</taxon>
        <taxon>Mucoromycota</taxon>
        <taxon>Glomeromycotina</taxon>
        <taxon>Glomeromycetes</taxon>
        <taxon>Diversisporales</taxon>
        <taxon>Gigasporaceae</taxon>
        <taxon>Dentiscutata</taxon>
    </lineage>
</organism>